<dbReference type="Gene3D" id="3.90.550.10">
    <property type="entry name" value="Spore Coat Polysaccharide Biosynthesis Protein SpsA, Chain A"/>
    <property type="match status" value="1"/>
</dbReference>
<keyword evidence="3" id="KW-0808">Transferase</keyword>
<keyword evidence="3" id="KW-0328">Glycosyltransferase</keyword>
<evidence type="ECO:0000256" key="2">
    <source>
        <dbReference type="SAM" id="Phobius"/>
    </source>
</evidence>
<feature type="transmembrane region" description="Helical" evidence="2">
    <location>
        <begin position="494"/>
        <end position="514"/>
    </location>
</feature>
<evidence type="ECO:0000256" key="1">
    <source>
        <dbReference type="SAM" id="MobiDB-lite"/>
    </source>
</evidence>
<feature type="region of interest" description="Disordered" evidence="1">
    <location>
        <begin position="1048"/>
        <end position="1091"/>
    </location>
</feature>
<feature type="transmembrane region" description="Helical" evidence="2">
    <location>
        <begin position="679"/>
        <end position="699"/>
    </location>
</feature>
<keyword evidence="4" id="KW-1185">Reference proteome</keyword>
<feature type="transmembrane region" description="Helical" evidence="2">
    <location>
        <begin position="619"/>
        <end position="641"/>
    </location>
</feature>
<dbReference type="PANTHER" id="PTHR43685:SF3">
    <property type="entry name" value="SLR2126 PROTEIN"/>
    <property type="match status" value="1"/>
</dbReference>
<evidence type="ECO:0000313" key="3">
    <source>
        <dbReference type="EMBL" id="XAN06916.1"/>
    </source>
</evidence>
<feature type="transmembrane region" description="Helical" evidence="2">
    <location>
        <begin position="775"/>
        <end position="799"/>
    </location>
</feature>
<dbReference type="EC" id="2.4.-.-" evidence="3"/>
<proteinExistence type="predicted"/>
<dbReference type="Pfam" id="PF13641">
    <property type="entry name" value="Glyco_tranf_2_3"/>
    <property type="match status" value="1"/>
</dbReference>
<feature type="transmembrane region" description="Helical" evidence="2">
    <location>
        <begin position="1024"/>
        <end position="1045"/>
    </location>
</feature>
<dbReference type="InterPro" id="IPR029044">
    <property type="entry name" value="Nucleotide-diphossugar_trans"/>
</dbReference>
<feature type="compositionally biased region" description="Low complexity" evidence="1">
    <location>
        <begin position="1056"/>
        <end position="1068"/>
    </location>
</feature>
<evidence type="ECO:0000313" key="4">
    <source>
        <dbReference type="Proteomes" id="UP001442841"/>
    </source>
</evidence>
<dbReference type="PANTHER" id="PTHR43685">
    <property type="entry name" value="GLYCOSYLTRANSFERASE"/>
    <property type="match status" value="1"/>
</dbReference>
<feature type="transmembrane region" description="Helical" evidence="2">
    <location>
        <begin position="526"/>
        <end position="543"/>
    </location>
</feature>
<feature type="transmembrane region" description="Helical" evidence="2">
    <location>
        <begin position="419"/>
        <end position="438"/>
    </location>
</feature>
<dbReference type="RefSeq" id="WP_425308357.1">
    <property type="nucleotide sequence ID" value="NZ_CP154795.1"/>
</dbReference>
<dbReference type="GO" id="GO:0016757">
    <property type="term" value="F:glycosyltransferase activity"/>
    <property type="evidence" value="ECO:0007669"/>
    <property type="project" value="UniProtKB-KW"/>
</dbReference>
<keyword evidence="2" id="KW-0472">Membrane</keyword>
<sequence length="1091" mass="116103">MGEVEGVPMPARPRPTKIVADEAWDWIREPRESEQVPIGHLLVTAILVNHNAAGWLPQTLSALGRLTHRPNRLIAVDTGSADESLDLLKDSGVFDLGVSASRKDSFGVAVTKALSAAPSPTTGDEWLWLLHDDAVVAPDALQKLLECAVAHPEADVIGPKLLQPGRGDGPRRLSELGVSISDTARRELGLSPGEIDQNQHSSSDTLAVSTCGMLVKRSVFEALDGFASEIPVFRDGVEFGWRATAAGHRVRTCPEAVIVHRQAGRSGLRRGQLIGSDPAATDRVLGMRTVAAHKGPLDSLRLIWGCLLRALGFLLAKAPDRSMSELRALRAFLRRGPVTTLRKRVRRPVSAEAAARVAALRPPWWSSLAVAGDALVSVFSDRWQRTFGHDADLSLDELTGDEYASASDRPERHWLANPLLLSLVLTGLIALIAGRAFLRPGTLSSDVLLPARSTLGAAFGAYLDPIIGAPGMAPPPWLGWTALGSTLTFGQPDWFVGVVLLAGVPLAILAAMTLLRRVVDDARVRLAAAVLYALVPVLLGVVNRGLLEVALVALLLPLLAVSVRALVVRRTSGPESWRSAWSTGLLLAIILAFAPVLSALVFVAAIVGVIVFLRRRDRLARLGVAVGVPVLLLAPWLPSLINSWSRLLVGPDAALRGVAVGESWALLLGRTPGPGLPPLWLGLALFAVIWVLGLLGALIRPESVGVRAAWLTALGAFALAMLVSRELATVLPQGTRVRPDAVVLLMVGFGAVILAAAIGFSKVPESLTRRAFGPAHLGVIATSLATIVAVLAGVVWWGLAGATGPLRRTEVNELPPFIRNAMLADVRTRTLVLEYEGADNANPRWSLVSDDQNRLGDADRGLAFGGSGTMQQRTTSMVARLASGAGDERVSEDLASLAVSHIWVRDATEEQRARINNTPGLGAEAVLGDQVVWTVPQTVARYVIVGGAEPVAVASRPGGEARVDLPAADHGRTLILHEPTDSRWRITFNGARLPVTTAADRTMVELPPQAGTLEVGMRASLHDWLALAQLLLVIVALVLAAPSLAGDRRRRDEVGARAATTPGRRAAGLSSRTEDPPTQPTQVLPRAEEER</sequence>
<dbReference type="SUPFAM" id="SSF53448">
    <property type="entry name" value="Nucleotide-diphospho-sugar transferases"/>
    <property type="match status" value="1"/>
</dbReference>
<reference evidence="3 4" key="1">
    <citation type="submission" date="2024-04" db="EMBL/GenBank/DDBJ databases">
        <title>Isolation of an actinomycete strain from pig manure.</title>
        <authorList>
            <person name="Gong T."/>
            <person name="Yu Z."/>
            <person name="An M."/>
            <person name="Wei C."/>
            <person name="Yang W."/>
            <person name="Liu L."/>
        </authorList>
    </citation>
    <scope>NUCLEOTIDE SEQUENCE [LARGE SCALE GENOMIC DNA]</scope>
    <source>
        <strain evidence="3 4">ZF39</strain>
    </source>
</reference>
<organism evidence="3 4">
    <name type="scientific">Ammonicoccus fulvus</name>
    <dbReference type="NCBI Taxonomy" id="3138240"/>
    <lineage>
        <taxon>Bacteria</taxon>
        <taxon>Bacillati</taxon>
        <taxon>Actinomycetota</taxon>
        <taxon>Actinomycetes</taxon>
        <taxon>Propionibacteriales</taxon>
        <taxon>Propionibacteriaceae</taxon>
        <taxon>Ammonicoccus</taxon>
    </lineage>
</organism>
<feature type="transmembrane region" description="Helical" evidence="2">
    <location>
        <begin position="549"/>
        <end position="568"/>
    </location>
</feature>
<dbReference type="InterPro" id="IPR050834">
    <property type="entry name" value="Glycosyltransf_2"/>
</dbReference>
<accession>A0ABZ3FLJ0</accession>
<protein>
    <submittedName>
        <fullName evidence="3">Glycosyltransferase</fullName>
        <ecNumber evidence="3">2.4.-.-</ecNumber>
    </submittedName>
</protein>
<dbReference type="EMBL" id="CP154795">
    <property type="protein sequence ID" value="XAN06916.1"/>
    <property type="molecule type" value="Genomic_DNA"/>
</dbReference>
<keyword evidence="2" id="KW-1133">Transmembrane helix</keyword>
<feature type="transmembrane region" description="Helical" evidence="2">
    <location>
        <begin position="706"/>
        <end position="723"/>
    </location>
</feature>
<feature type="transmembrane region" description="Helical" evidence="2">
    <location>
        <begin position="743"/>
        <end position="763"/>
    </location>
</feature>
<name>A0ABZ3FLJ0_9ACTN</name>
<gene>
    <name evidence="3" type="ORF">AADG42_06225</name>
</gene>
<keyword evidence="2" id="KW-0812">Transmembrane</keyword>
<feature type="transmembrane region" description="Helical" evidence="2">
    <location>
        <begin position="580"/>
        <end position="613"/>
    </location>
</feature>
<dbReference type="Proteomes" id="UP001442841">
    <property type="component" value="Chromosome"/>
</dbReference>